<protein>
    <submittedName>
        <fullName evidence="3">Flavin reductase family protein</fullName>
        <ecNumber evidence="3">1.-.-.-</ecNumber>
    </submittedName>
</protein>
<dbReference type="EMBL" id="JBEYRS010000007">
    <property type="protein sequence ID" value="MEW2364185.1"/>
    <property type="molecule type" value="Genomic_DNA"/>
</dbReference>
<evidence type="ECO:0000259" key="2">
    <source>
        <dbReference type="SMART" id="SM00903"/>
    </source>
</evidence>
<dbReference type="RefSeq" id="WP_359779858.1">
    <property type="nucleotide sequence ID" value="NZ_JBEYRR010000007.1"/>
</dbReference>
<evidence type="ECO:0000313" key="3">
    <source>
        <dbReference type="EMBL" id="MEW2364185.1"/>
    </source>
</evidence>
<feature type="domain" description="Flavin reductase like" evidence="2">
    <location>
        <begin position="20"/>
        <end position="164"/>
    </location>
</feature>
<gene>
    <name evidence="3" type="ORF">AB0887_19875</name>
</gene>
<organism evidence="3 4">
    <name type="scientific">Streptomyces huasconensis</name>
    <dbReference type="NCBI Taxonomy" id="1854574"/>
    <lineage>
        <taxon>Bacteria</taxon>
        <taxon>Bacillati</taxon>
        <taxon>Actinomycetota</taxon>
        <taxon>Actinomycetes</taxon>
        <taxon>Kitasatosporales</taxon>
        <taxon>Streptomycetaceae</taxon>
        <taxon>Streptomyces</taxon>
    </lineage>
</organism>
<name>A0ABV3LXJ3_9ACTN</name>
<dbReference type="EC" id="1.-.-.-" evidence="3"/>
<dbReference type="SMART" id="SM00903">
    <property type="entry name" value="Flavin_Reduct"/>
    <property type="match status" value="1"/>
</dbReference>
<evidence type="ECO:0000256" key="1">
    <source>
        <dbReference type="ARBA" id="ARBA00023002"/>
    </source>
</evidence>
<keyword evidence="1 3" id="KW-0560">Oxidoreductase</keyword>
<dbReference type="SUPFAM" id="SSF50475">
    <property type="entry name" value="FMN-binding split barrel"/>
    <property type="match status" value="1"/>
</dbReference>
<accession>A0ABV3LXJ3</accession>
<dbReference type="PANTHER" id="PTHR30466:SF1">
    <property type="entry name" value="FMN REDUCTASE (NADH) RUTF"/>
    <property type="match status" value="1"/>
</dbReference>
<comment type="caution">
    <text evidence="3">The sequence shown here is derived from an EMBL/GenBank/DDBJ whole genome shotgun (WGS) entry which is preliminary data.</text>
</comment>
<dbReference type="PANTHER" id="PTHR30466">
    <property type="entry name" value="FLAVIN REDUCTASE"/>
    <property type="match status" value="1"/>
</dbReference>
<dbReference type="InterPro" id="IPR002563">
    <property type="entry name" value="Flavin_Rdtase-like_dom"/>
</dbReference>
<dbReference type="Pfam" id="PF01613">
    <property type="entry name" value="Flavin_Reduct"/>
    <property type="match status" value="1"/>
</dbReference>
<proteinExistence type="predicted"/>
<dbReference type="InterPro" id="IPR050268">
    <property type="entry name" value="NADH-dep_flavin_reductase"/>
</dbReference>
<dbReference type="Gene3D" id="2.30.110.10">
    <property type="entry name" value="Electron Transport, Fmn-binding Protein, Chain A"/>
    <property type="match status" value="1"/>
</dbReference>
<keyword evidence="4" id="KW-1185">Reference proteome</keyword>
<dbReference type="GO" id="GO:0016491">
    <property type="term" value="F:oxidoreductase activity"/>
    <property type="evidence" value="ECO:0007669"/>
    <property type="project" value="UniProtKB-KW"/>
</dbReference>
<dbReference type="InterPro" id="IPR012349">
    <property type="entry name" value="Split_barrel_FMN-bd"/>
</dbReference>
<sequence length="169" mass="18474">MTVPAQRRTPVSAQDYREAMSLLAAPVCVVTTRHDGQDWGLTTSTVTGVSLDPPLVSVSVARSASCHGALSRAPEFVVNVLGDHQRRLATRFSTRDIDRFAGGEISVLPGTELPVLTDASAHYLCTRQDVVAVGDHDLLIGELTDTRLHPEASPLAWYRRAFHRIEPYD</sequence>
<dbReference type="Proteomes" id="UP001553843">
    <property type="component" value="Unassembled WGS sequence"/>
</dbReference>
<reference evidence="3 4" key="1">
    <citation type="submission" date="2024-06" db="EMBL/GenBank/DDBJ databases">
        <title>The Natural Products Discovery Center: Release of the First 8490 Sequenced Strains for Exploring Actinobacteria Biosynthetic Diversity.</title>
        <authorList>
            <person name="Kalkreuter E."/>
            <person name="Kautsar S.A."/>
            <person name="Yang D."/>
            <person name="Bader C.D."/>
            <person name="Teijaro C.N."/>
            <person name="Fluegel L."/>
            <person name="Davis C.M."/>
            <person name="Simpson J.R."/>
            <person name="Lauterbach L."/>
            <person name="Steele A.D."/>
            <person name="Gui C."/>
            <person name="Meng S."/>
            <person name="Li G."/>
            <person name="Viehrig K."/>
            <person name="Ye F."/>
            <person name="Su P."/>
            <person name="Kiefer A.F."/>
            <person name="Nichols A."/>
            <person name="Cepeda A.J."/>
            <person name="Yan W."/>
            <person name="Fan B."/>
            <person name="Jiang Y."/>
            <person name="Adhikari A."/>
            <person name="Zheng C.-J."/>
            <person name="Schuster L."/>
            <person name="Cowan T.M."/>
            <person name="Smanski M.J."/>
            <person name="Chevrette M.G."/>
            <person name="De Carvalho L.P.S."/>
            <person name="Shen B."/>
        </authorList>
    </citation>
    <scope>NUCLEOTIDE SEQUENCE [LARGE SCALE GENOMIC DNA]</scope>
    <source>
        <strain evidence="3 4">NPDC047833</strain>
    </source>
</reference>
<evidence type="ECO:0000313" key="4">
    <source>
        <dbReference type="Proteomes" id="UP001553843"/>
    </source>
</evidence>